<comment type="similarity">
    <text evidence="4 11">Belongs to the MoeA family.</text>
</comment>
<comment type="function">
    <text evidence="2 11">Catalyzes the insertion of molybdate into adenylated molybdopterin with the concomitant release of AMP.</text>
</comment>
<evidence type="ECO:0000259" key="12">
    <source>
        <dbReference type="SMART" id="SM00852"/>
    </source>
</evidence>
<dbReference type="InterPro" id="IPR036688">
    <property type="entry name" value="MoeA_C_domain_IV_sf"/>
</dbReference>
<dbReference type="EMBL" id="FOAB01000011">
    <property type="protein sequence ID" value="SEM22698.1"/>
    <property type="molecule type" value="Genomic_DNA"/>
</dbReference>
<comment type="catalytic activity">
    <reaction evidence="10">
        <text>adenylyl-molybdopterin + molybdate = Mo-molybdopterin + AMP + H(+)</text>
        <dbReference type="Rhea" id="RHEA:35047"/>
        <dbReference type="ChEBI" id="CHEBI:15378"/>
        <dbReference type="ChEBI" id="CHEBI:36264"/>
        <dbReference type="ChEBI" id="CHEBI:62727"/>
        <dbReference type="ChEBI" id="CHEBI:71302"/>
        <dbReference type="ChEBI" id="CHEBI:456215"/>
        <dbReference type="EC" id="2.10.1.1"/>
    </reaction>
</comment>
<sequence>MISVSKALSIISEVSYTPKVKTVPLKGTNGLVLSKNIDSSIHMPPFRQSAMDGYALLLHDKNTYQIIGEVKAGDPDDYSLLPGQGVRIFTGARVPNNANTVVIQEKVIRSEDIITVHGEVNKNQNIRAIGEQIKKGDIALAKGTKLSPAGIGFLSGLGVNEVQVFTPPSVAIITTGNELIPPGQKLQEGKIYESNSLQLQSVLEQSKIKKINKYIVQDEYESTKETIRQAIINNDLVLISGGISVGDYDFVKEALSELRTEELFYKIKQKPGKPLFFGRNNKTLIFALPGNPASSLTCYYIYVIPVIQKMMGTITSLGLKRTMKSLTEDFVKKGDRAQFLKAKTSEESVEVLEGQSSAMLYSYAVADALVFIPENINQIDKNSLVETILLPQ</sequence>
<dbReference type="SUPFAM" id="SSF63867">
    <property type="entry name" value="MoeA C-terminal domain-like"/>
    <property type="match status" value="1"/>
</dbReference>
<feature type="domain" description="MoaB/Mog" evidence="12">
    <location>
        <begin position="171"/>
        <end position="309"/>
    </location>
</feature>
<keyword evidence="7 11" id="KW-0479">Metal-binding</keyword>
<dbReference type="InterPro" id="IPR036135">
    <property type="entry name" value="MoeA_linker/N_sf"/>
</dbReference>
<dbReference type="InterPro" id="IPR036425">
    <property type="entry name" value="MoaB/Mog-like_dom_sf"/>
</dbReference>
<protein>
    <recommendedName>
        <fullName evidence="11">Molybdopterin molybdenumtransferase</fullName>
        <ecNumber evidence="11">2.10.1.1</ecNumber>
    </recommendedName>
</protein>
<dbReference type="Pfam" id="PF00994">
    <property type="entry name" value="MoCF_biosynth"/>
    <property type="match status" value="1"/>
</dbReference>
<dbReference type="SMART" id="SM00852">
    <property type="entry name" value="MoCF_biosynth"/>
    <property type="match status" value="1"/>
</dbReference>
<comment type="cofactor">
    <cofactor evidence="1 11">
        <name>Mg(2+)</name>
        <dbReference type="ChEBI" id="CHEBI:18420"/>
    </cofactor>
</comment>
<organism evidence="13 14">
    <name type="scientific">Aquimarina amphilecti</name>
    <dbReference type="NCBI Taxonomy" id="1038014"/>
    <lineage>
        <taxon>Bacteria</taxon>
        <taxon>Pseudomonadati</taxon>
        <taxon>Bacteroidota</taxon>
        <taxon>Flavobacteriia</taxon>
        <taxon>Flavobacteriales</taxon>
        <taxon>Flavobacteriaceae</taxon>
        <taxon>Aquimarina</taxon>
    </lineage>
</organism>
<evidence type="ECO:0000313" key="13">
    <source>
        <dbReference type="EMBL" id="SEM22698.1"/>
    </source>
</evidence>
<dbReference type="Pfam" id="PF03453">
    <property type="entry name" value="MoeA_N"/>
    <property type="match status" value="1"/>
</dbReference>
<gene>
    <name evidence="13" type="ORF">SAMN04487910_4472</name>
</gene>
<dbReference type="GO" id="GO:0005829">
    <property type="term" value="C:cytosol"/>
    <property type="evidence" value="ECO:0007669"/>
    <property type="project" value="TreeGrafter"/>
</dbReference>
<keyword evidence="9 11" id="KW-0501">Molybdenum cofactor biosynthesis</keyword>
<name>A0A1H7WNT1_AQUAM</name>
<accession>A0A1H7WNT1</accession>
<dbReference type="InterPro" id="IPR008284">
    <property type="entry name" value="MoCF_biosynth_CS"/>
</dbReference>
<dbReference type="FunFam" id="3.40.980.10:FF:000004">
    <property type="entry name" value="Molybdopterin molybdenumtransferase"/>
    <property type="match status" value="1"/>
</dbReference>
<evidence type="ECO:0000256" key="5">
    <source>
        <dbReference type="ARBA" id="ARBA00022505"/>
    </source>
</evidence>
<proteinExistence type="inferred from homology"/>
<dbReference type="UniPathway" id="UPA00344"/>
<dbReference type="RefSeq" id="WP_091412504.1">
    <property type="nucleotide sequence ID" value="NZ_FOAB01000011.1"/>
</dbReference>
<dbReference type="STRING" id="1038014.SAMN04487910_4472"/>
<dbReference type="SUPFAM" id="SSF53218">
    <property type="entry name" value="Molybdenum cofactor biosynthesis proteins"/>
    <property type="match status" value="1"/>
</dbReference>
<evidence type="ECO:0000256" key="8">
    <source>
        <dbReference type="ARBA" id="ARBA00022842"/>
    </source>
</evidence>
<dbReference type="GO" id="GO:0046872">
    <property type="term" value="F:metal ion binding"/>
    <property type="evidence" value="ECO:0007669"/>
    <property type="project" value="UniProtKB-UniRule"/>
</dbReference>
<dbReference type="InterPro" id="IPR005111">
    <property type="entry name" value="MoeA_C_domain_IV"/>
</dbReference>
<dbReference type="CDD" id="cd00887">
    <property type="entry name" value="MoeA"/>
    <property type="match status" value="1"/>
</dbReference>
<evidence type="ECO:0000256" key="10">
    <source>
        <dbReference type="ARBA" id="ARBA00047317"/>
    </source>
</evidence>
<evidence type="ECO:0000256" key="7">
    <source>
        <dbReference type="ARBA" id="ARBA00022723"/>
    </source>
</evidence>
<evidence type="ECO:0000256" key="2">
    <source>
        <dbReference type="ARBA" id="ARBA00002901"/>
    </source>
</evidence>
<dbReference type="PANTHER" id="PTHR10192:SF5">
    <property type="entry name" value="GEPHYRIN"/>
    <property type="match status" value="1"/>
</dbReference>
<dbReference type="Gene3D" id="2.40.340.10">
    <property type="entry name" value="MoeA, C-terminal, domain IV"/>
    <property type="match status" value="1"/>
</dbReference>
<evidence type="ECO:0000256" key="3">
    <source>
        <dbReference type="ARBA" id="ARBA00005046"/>
    </source>
</evidence>
<dbReference type="AlphaFoldDB" id="A0A1H7WNT1"/>
<dbReference type="InterPro" id="IPR001453">
    <property type="entry name" value="MoaB/Mog_dom"/>
</dbReference>
<dbReference type="InterPro" id="IPR005110">
    <property type="entry name" value="MoeA_linker/N"/>
</dbReference>
<keyword evidence="8 11" id="KW-0460">Magnesium</keyword>
<keyword evidence="6 11" id="KW-0808">Transferase</keyword>
<dbReference type="Proteomes" id="UP000198521">
    <property type="component" value="Unassembled WGS sequence"/>
</dbReference>
<reference evidence="13 14" key="1">
    <citation type="submission" date="2016-10" db="EMBL/GenBank/DDBJ databases">
        <authorList>
            <person name="de Groot N.N."/>
        </authorList>
    </citation>
    <scope>NUCLEOTIDE SEQUENCE [LARGE SCALE GENOMIC DNA]</scope>
    <source>
        <strain evidence="13 14">DSM 25232</strain>
    </source>
</reference>
<dbReference type="GO" id="GO:0061599">
    <property type="term" value="F:molybdopterin molybdotransferase activity"/>
    <property type="evidence" value="ECO:0007669"/>
    <property type="project" value="UniProtKB-UniRule"/>
</dbReference>
<dbReference type="OrthoDB" id="9804758at2"/>
<keyword evidence="5 11" id="KW-0500">Molybdenum</keyword>
<dbReference type="PROSITE" id="PS01079">
    <property type="entry name" value="MOCF_BIOSYNTHESIS_2"/>
    <property type="match status" value="1"/>
</dbReference>
<dbReference type="GO" id="GO:0006777">
    <property type="term" value="P:Mo-molybdopterin cofactor biosynthetic process"/>
    <property type="evidence" value="ECO:0007669"/>
    <property type="project" value="UniProtKB-UniRule"/>
</dbReference>
<dbReference type="Gene3D" id="3.40.980.10">
    <property type="entry name" value="MoaB/Mog-like domain"/>
    <property type="match status" value="1"/>
</dbReference>
<evidence type="ECO:0000256" key="6">
    <source>
        <dbReference type="ARBA" id="ARBA00022679"/>
    </source>
</evidence>
<dbReference type="NCBIfam" id="NF045515">
    <property type="entry name" value="Glp_gephyrin"/>
    <property type="match status" value="1"/>
</dbReference>
<dbReference type="Gene3D" id="2.170.190.11">
    <property type="entry name" value="Molybdopterin biosynthesis moea protein, domain 3"/>
    <property type="match status" value="1"/>
</dbReference>
<evidence type="ECO:0000256" key="4">
    <source>
        <dbReference type="ARBA" id="ARBA00010763"/>
    </source>
</evidence>
<evidence type="ECO:0000256" key="1">
    <source>
        <dbReference type="ARBA" id="ARBA00001946"/>
    </source>
</evidence>
<evidence type="ECO:0000256" key="11">
    <source>
        <dbReference type="RuleBase" id="RU365090"/>
    </source>
</evidence>
<evidence type="ECO:0000313" key="14">
    <source>
        <dbReference type="Proteomes" id="UP000198521"/>
    </source>
</evidence>
<comment type="pathway">
    <text evidence="3 11">Cofactor biosynthesis; molybdopterin biosynthesis.</text>
</comment>
<dbReference type="NCBIfam" id="TIGR00177">
    <property type="entry name" value="molyb_syn"/>
    <property type="match status" value="1"/>
</dbReference>
<keyword evidence="14" id="KW-1185">Reference proteome</keyword>
<dbReference type="InterPro" id="IPR038987">
    <property type="entry name" value="MoeA-like"/>
</dbReference>
<dbReference type="Gene3D" id="3.90.105.10">
    <property type="entry name" value="Molybdopterin biosynthesis moea protein, domain 2"/>
    <property type="match status" value="1"/>
</dbReference>
<dbReference type="EC" id="2.10.1.1" evidence="11"/>
<dbReference type="PANTHER" id="PTHR10192">
    <property type="entry name" value="MOLYBDOPTERIN BIOSYNTHESIS PROTEIN"/>
    <property type="match status" value="1"/>
</dbReference>
<dbReference type="SUPFAM" id="SSF63882">
    <property type="entry name" value="MoeA N-terminal region -like"/>
    <property type="match status" value="1"/>
</dbReference>
<dbReference type="Pfam" id="PF03454">
    <property type="entry name" value="MoeA_C"/>
    <property type="match status" value="1"/>
</dbReference>
<evidence type="ECO:0000256" key="9">
    <source>
        <dbReference type="ARBA" id="ARBA00023150"/>
    </source>
</evidence>